<dbReference type="Proteomes" id="UP000271626">
    <property type="component" value="Chromosome"/>
</dbReference>
<proteinExistence type="predicted"/>
<keyword evidence="1" id="KW-0805">Transcription regulation</keyword>
<organism evidence="6 7">
    <name type="scientific">Tsukamurella paurometabola</name>
    <name type="common">Corynebacterium paurometabolum</name>
    <dbReference type="NCBI Taxonomy" id="2061"/>
    <lineage>
        <taxon>Bacteria</taxon>
        <taxon>Bacillati</taxon>
        <taxon>Actinomycetota</taxon>
        <taxon>Actinomycetes</taxon>
        <taxon>Mycobacteriales</taxon>
        <taxon>Tsukamurellaceae</taxon>
        <taxon>Tsukamurella</taxon>
    </lineage>
</organism>
<dbReference type="GO" id="GO:0045892">
    <property type="term" value="P:negative regulation of DNA-templated transcription"/>
    <property type="evidence" value="ECO:0007669"/>
    <property type="project" value="UniProtKB-ARBA"/>
</dbReference>
<accession>A0A3P8JX58</accession>
<name>A0A3P8JX58_TSUPA</name>
<dbReference type="Pfam" id="PF14246">
    <property type="entry name" value="TetR_C_7"/>
    <property type="match status" value="1"/>
</dbReference>
<dbReference type="PANTHER" id="PTHR30055:SF146">
    <property type="entry name" value="HTH-TYPE TRANSCRIPTIONAL DUAL REGULATOR CECR"/>
    <property type="match status" value="1"/>
</dbReference>
<dbReference type="InterPro" id="IPR001647">
    <property type="entry name" value="HTH_TetR"/>
</dbReference>
<evidence type="ECO:0000256" key="3">
    <source>
        <dbReference type="ARBA" id="ARBA00023163"/>
    </source>
</evidence>
<evidence type="ECO:0000256" key="4">
    <source>
        <dbReference type="PROSITE-ProRule" id="PRU00335"/>
    </source>
</evidence>
<evidence type="ECO:0000313" key="6">
    <source>
        <dbReference type="EMBL" id="VDR37414.1"/>
    </source>
</evidence>
<evidence type="ECO:0000259" key="5">
    <source>
        <dbReference type="PROSITE" id="PS50977"/>
    </source>
</evidence>
<dbReference type="PRINTS" id="PR00455">
    <property type="entry name" value="HTHTETR"/>
</dbReference>
<dbReference type="EMBL" id="LR131273">
    <property type="protein sequence ID" value="VDR37414.1"/>
    <property type="molecule type" value="Genomic_DNA"/>
</dbReference>
<dbReference type="InterPro" id="IPR050109">
    <property type="entry name" value="HTH-type_TetR-like_transc_reg"/>
</dbReference>
<dbReference type="RefSeq" id="WP_126194808.1">
    <property type="nucleotide sequence ID" value="NZ_CP085954.1"/>
</dbReference>
<keyword evidence="2 4" id="KW-0238">DNA-binding</keyword>
<evidence type="ECO:0000313" key="7">
    <source>
        <dbReference type="Proteomes" id="UP000271626"/>
    </source>
</evidence>
<reference evidence="6 7" key="1">
    <citation type="submission" date="2018-12" db="EMBL/GenBank/DDBJ databases">
        <authorList>
            <consortium name="Pathogen Informatics"/>
        </authorList>
    </citation>
    <scope>NUCLEOTIDE SEQUENCE [LARGE SCALE GENOMIC DNA]</scope>
    <source>
        <strain evidence="6 7">NCTC10741</strain>
    </source>
</reference>
<evidence type="ECO:0000256" key="1">
    <source>
        <dbReference type="ARBA" id="ARBA00023015"/>
    </source>
</evidence>
<dbReference type="GO" id="GO:0000976">
    <property type="term" value="F:transcription cis-regulatory region binding"/>
    <property type="evidence" value="ECO:0007669"/>
    <property type="project" value="TreeGrafter"/>
</dbReference>
<dbReference type="OrthoDB" id="7186128at2"/>
<feature type="DNA-binding region" description="H-T-H motif" evidence="4">
    <location>
        <begin position="39"/>
        <end position="58"/>
    </location>
</feature>
<dbReference type="Pfam" id="PF00440">
    <property type="entry name" value="TetR_N"/>
    <property type="match status" value="1"/>
</dbReference>
<dbReference type="InterPro" id="IPR036271">
    <property type="entry name" value="Tet_transcr_reg_TetR-rel_C_sf"/>
</dbReference>
<protein>
    <submittedName>
        <fullName evidence="6">HTH-type transcriptional regulator RutR</fullName>
    </submittedName>
</protein>
<dbReference type="InterPro" id="IPR039536">
    <property type="entry name" value="TetR_C_Proteobacteria"/>
</dbReference>
<sequence length="219" mass="23236">MDSASDVPRPRGRPGGSSGADLLAIARDLFLDRGFAGTTMDAVAAGARISKQTLYRQYPSKDGLYAAVVRDWVDRGRDAMRPHLDALIATDDVGRGLRSLARTLQAGVLSAPVLRMRTLVAAEAHRFPEVADDYVRRSWDRNLALLADALAHLAARGLLRIDSPAVAAEQFTWLALAAPLNRLTLTGGRTGGTQEESDAVADAAVATFLARYAAPGSGA</sequence>
<dbReference type="SUPFAM" id="SSF48498">
    <property type="entry name" value="Tetracyclin repressor-like, C-terminal domain"/>
    <property type="match status" value="1"/>
</dbReference>
<dbReference type="InterPro" id="IPR009057">
    <property type="entry name" value="Homeodomain-like_sf"/>
</dbReference>
<dbReference type="PANTHER" id="PTHR30055">
    <property type="entry name" value="HTH-TYPE TRANSCRIPTIONAL REGULATOR RUTR"/>
    <property type="match status" value="1"/>
</dbReference>
<dbReference type="FunFam" id="1.10.10.60:FF:000141">
    <property type="entry name" value="TetR family transcriptional regulator"/>
    <property type="match status" value="1"/>
</dbReference>
<evidence type="ECO:0000256" key="2">
    <source>
        <dbReference type="ARBA" id="ARBA00023125"/>
    </source>
</evidence>
<dbReference type="AlphaFoldDB" id="A0A3P8JX58"/>
<keyword evidence="3" id="KW-0804">Transcription</keyword>
<gene>
    <name evidence="6" type="ORF">NCTC10741_00517</name>
</gene>
<dbReference type="GO" id="GO:0003700">
    <property type="term" value="F:DNA-binding transcription factor activity"/>
    <property type="evidence" value="ECO:0007669"/>
    <property type="project" value="TreeGrafter"/>
</dbReference>
<feature type="domain" description="HTH tetR-type" evidence="5">
    <location>
        <begin position="16"/>
        <end position="76"/>
    </location>
</feature>
<dbReference type="Gene3D" id="1.10.357.10">
    <property type="entry name" value="Tetracycline Repressor, domain 2"/>
    <property type="match status" value="1"/>
</dbReference>
<dbReference type="SUPFAM" id="SSF46689">
    <property type="entry name" value="Homeodomain-like"/>
    <property type="match status" value="1"/>
</dbReference>
<dbReference type="PROSITE" id="PS50977">
    <property type="entry name" value="HTH_TETR_2"/>
    <property type="match status" value="1"/>
</dbReference>